<dbReference type="GO" id="GO:0030313">
    <property type="term" value="C:cell envelope"/>
    <property type="evidence" value="ECO:0007669"/>
    <property type="project" value="UniProtKB-SubCell"/>
</dbReference>
<keyword evidence="2" id="KW-0175">Coiled coil</keyword>
<evidence type="ECO:0000256" key="4">
    <source>
        <dbReference type="SAM" id="SignalP"/>
    </source>
</evidence>
<dbReference type="AlphaFoldDB" id="A0A2U1ZZL7"/>
<evidence type="ECO:0000313" key="5">
    <source>
        <dbReference type="EMBL" id="PWD52411.1"/>
    </source>
</evidence>
<dbReference type="PANTHER" id="PTHR32347:SF23">
    <property type="entry name" value="BLL5650 PROTEIN"/>
    <property type="match status" value="1"/>
</dbReference>
<gene>
    <name evidence="5" type="ORF">C8046_06515</name>
</gene>
<dbReference type="EMBL" id="PYHR01000002">
    <property type="protein sequence ID" value="PWD52411.1"/>
    <property type="molecule type" value="Genomic_DNA"/>
</dbReference>
<feature type="chain" id="PRO_5015649841" description="Peptidoglycan binding-like domain-containing protein" evidence="4">
    <location>
        <begin position="33"/>
        <end position="520"/>
    </location>
</feature>
<evidence type="ECO:0000313" key="6">
    <source>
        <dbReference type="Proteomes" id="UP000245166"/>
    </source>
</evidence>
<dbReference type="Proteomes" id="UP000245166">
    <property type="component" value="Unassembled WGS sequence"/>
</dbReference>
<proteinExistence type="predicted"/>
<evidence type="ECO:0000256" key="2">
    <source>
        <dbReference type="ARBA" id="ARBA00023054"/>
    </source>
</evidence>
<protein>
    <recommendedName>
        <fullName evidence="7">Peptidoglycan binding-like domain-containing protein</fullName>
    </recommendedName>
</protein>
<comment type="subcellular location">
    <subcellularLocation>
        <location evidence="1">Cell envelope</location>
    </subcellularLocation>
</comment>
<keyword evidence="4" id="KW-0732">Signal</keyword>
<reference evidence="5 6" key="1">
    <citation type="submission" date="2018-03" db="EMBL/GenBank/DDBJ databases">
        <title>Genome assembly of novel Miniimonas species PCH200.</title>
        <authorList>
            <person name="Thakur V."/>
            <person name="Kumar V."/>
            <person name="Singh D."/>
        </authorList>
    </citation>
    <scope>NUCLEOTIDE SEQUENCE [LARGE SCALE GENOMIC DNA]</scope>
    <source>
        <strain evidence="5 6">PCH200</strain>
    </source>
</reference>
<dbReference type="OrthoDB" id="3268648at2"/>
<keyword evidence="6" id="KW-1185">Reference proteome</keyword>
<organism evidence="5 6">
    <name type="scientific">Serinibacter arcticus</name>
    <dbReference type="NCBI Taxonomy" id="1655435"/>
    <lineage>
        <taxon>Bacteria</taxon>
        <taxon>Bacillati</taxon>
        <taxon>Actinomycetota</taxon>
        <taxon>Actinomycetes</taxon>
        <taxon>Micrococcales</taxon>
        <taxon>Beutenbergiaceae</taxon>
        <taxon>Serinibacter</taxon>
    </lineage>
</organism>
<dbReference type="Gene3D" id="2.40.420.20">
    <property type="match status" value="1"/>
</dbReference>
<evidence type="ECO:0000256" key="1">
    <source>
        <dbReference type="ARBA" id="ARBA00004196"/>
    </source>
</evidence>
<feature type="region of interest" description="Disordered" evidence="3">
    <location>
        <begin position="389"/>
        <end position="417"/>
    </location>
</feature>
<dbReference type="PANTHER" id="PTHR32347">
    <property type="entry name" value="EFFLUX SYSTEM COMPONENT YKNX-RELATED"/>
    <property type="match status" value="1"/>
</dbReference>
<feature type="compositionally biased region" description="Gly residues" evidence="3">
    <location>
        <begin position="394"/>
        <end position="415"/>
    </location>
</feature>
<evidence type="ECO:0000256" key="3">
    <source>
        <dbReference type="SAM" id="MobiDB-lite"/>
    </source>
</evidence>
<accession>A0A2U1ZZL7</accession>
<comment type="caution">
    <text evidence="5">The sequence shown here is derived from an EMBL/GenBank/DDBJ whole genome shotgun (WGS) entry which is preliminary data.</text>
</comment>
<feature type="signal peptide" evidence="4">
    <location>
        <begin position="1"/>
        <end position="32"/>
    </location>
</feature>
<evidence type="ECO:0008006" key="7">
    <source>
        <dbReference type="Google" id="ProtNLM"/>
    </source>
</evidence>
<dbReference type="InterPro" id="IPR050465">
    <property type="entry name" value="UPF0194_transport"/>
</dbReference>
<name>A0A2U1ZZL7_9MICO</name>
<sequence>MNRTVWVVAAVAVVALGAGMLLSRFVISPAQAAADAEPPEPGLITVPVELRALSSDVVARGDARYDDAVDVTVETSDLGGPAVVTGAVPEVGTQVDAGTVVLEVAGRPVIALPGGFPVYRTLRSGATGPDVIQLRDALNALGLEAGSGESYDGTVAGAVQRLYANAGYPAPAPPEGTEESLEMARESLRSATSTLASAQAALATAGAGKPQSERLQLDNAVNAAQRDLDAARACANAPAPVDPETGQTLPKEPCPTSVASAEEAVTLARAQRSEGLAAPDTSAEVASRDAAQTSLDDARDALATAELDVLTPMPASEVLFVGSLPRRVDSVAIERGSTINGPVMSISGATLEIAANLAQADADLLTAGQAAELLLDDVPIPATVAEIGAAAPTDGGGDGGDGGSGDEGAGGGDGASGAAAGRSQVVLLPGELSEEQRTALAGSNVRIRIPVSSTAGDVLAVPVAALTAGPGGETRVEVLRSGEEEPELVVVTTGLTASGYAEIVSSETPLAEGDRVVVGR</sequence>